<evidence type="ECO:0000313" key="1">
    <source>
        <dbReference type="EMBL" id="KAG7455974.1"/>
    </source>
</evidence>
<comment type="caution">
    <text evidence="1">The sequence shown here is derived from an EMBL/GenBank/DDBJ whole genome shotgun (WGS) entry which is preliminary data.</text>
</comment>
<keyword evidence="2" id="KW-1185">Reference proteome</keyword>
<reference evidence="1" key="1">
    <citation type="submission" date="2021-01" db="EMBL/GenBank/DDBJ databases">
        <authorList>
            <person name="Zahm M."/>
            <person name="Roques C."/>
            <person name="Cabau C."/>
            <person name="Klopp C."/>
            <person name="Donnadieu C."/>
            <person name="Jouanno E."/>
            <person name="Lampietro C."/>
            <person name="Louis A."/>
            <person name="Herpin A."/>
            <person name="Echchiki A."/>
            <person name="Berthelot C."/>
            <person name="Parey E."/>
            <person name="Roest-Crollius H."/>
            <person name="Braasch I."/>
            <person name="Postlethwait J."/>
            <person name="Bobe J."/>
            <person name="Montfort J."/>
            <person name="Bouchez O."/>
            <person name="Begum T."/>
            <person name="Mejri S."/>
            <person name="Adams A."/>
            <person name="Chen W.-J."/>
            <person name="Guiguen Y."/>
        </authorList>
    </citation>
    <scope>NUCLEOTIDE SEQUENCE</scope>
    <source>
        <strain evidence="1">YG-15Mar2019-1</strain>
        <tissue evidence="1">Brain</tissue>
    </source>
</reference>
<name>A0A9D3SWR0_MEGAT</name>
<organism evidence="1 2">
    <name type="scientific">Megalops atlanticus</name>
    <name type="common">Tarpon</name>
    <name type="synonym">Clupea gigantea</name>
    <dbReference type="NCBI Taxonomy" id="7932"/>
    <lineage>
        <taxon>Eukaryota</taxon>
        <taxon>Metazoa</taxon>
        <taxon>Chordata</taxon>
        <taxon>Craniata</taxon>
        <taxon>Vertebrata</taxon>
        <taxon>Euteleostomi</taxon>
        <taxon>Actinopterygii</taxon>
        <taxon>Neopterygii</taxon>
        <taxon>Teleostei</taxon>
        <taxon>Elopiformes</taxon>
        <taxon>Megalopidae</taxon>
        <taxon>Megalops</taxon>
    </lineage>
</organism>
<proteinExistence type="predicted"/>
<dbReference type="EMBL" id="JAFDVH010000023">
    <property type="protein sequence ID" value="KAG7455974.1"/>
    <property type="molecule type" value="Genomic_DNA"/>
</dbReference>
<dbReference type="Proteomes" id="UP001046870">
    <property type="component" value="Chromosome 23"/>
</dbReference>
<sequence>MSSTNQSSERKKAMKAKLEKLIKDRNNALPLLKKPAELLRNAFFSRALGILTLSRLRAGRKRPGCYPQPSKCCPGNDLSLCPF</sequence>
<gene>
    <name evidence="1" type="ORF">MATL_G00246820</name>
</gene>
<accession>A0A9D3SWR0</accession>
<protein>
    <submittedName>
        <fullName evidence="1">Uncharacterized protein</fullName>
    </submittedName>
</protein>
<dbReference type="AlphaFoldDB" id="A0A9D3SWR0"/>
<evidence type="ECO:0000313" key="2">
    <source>
        <dbReference type="Proteomes" id="UP001046870"/>
    </source>
</evidence>